<dbReference type="EMBL" id="DVLU01000006">
    <property type="protein sequence ID" value="HIT84449.1"/>
    <property type="molecule type" value="Genomic_DNA"/>
</dbReference>
<reference evidence="1" key="2">
    <citation type="journal article" date="2021" name="PeerJ">
        <title>Extensive microbial diversity within the chicken gut microbiome revealed by metagenomics and culture.</title>
        <authorList>
            <person name="Gilroy R."/>
            <person name="Ravi A."/>
            <person name="Getino M."/>
            <person name="Pursley I."/>
            <person name="Horton D.L."/>
            <person name="Alikhan N.F."/>
            <person name="Baker D."/>
            <person name="Gharbi K."/>
            <person name="Hall N."/>
            <person name="Watson M."/>
            <person name="Adriaenssens E.M."/>
            <person name="Foster-Nyarko E."/>
            <person name="Jarju S."/>
            <person name="Secka A."/>
            <person name="Antonio M."/>
            <person name="Oren A."/>
            <person name="Chaudhuri R.R."/>
            <person name="La Ragione R."/>
            <person name="Hildebrand F."/>
            <person name="Pallen M.J."/>
        </authorList>
    </citation>
    <scope>NUCLEOTIDE SEQUENCE</scope>
    <source>
        <strain evidence="1">CHK181-108</strain>
    </source>
</reference>
<sequence>MQIKKKNEPEEKRSYSQEQLEKEIEKAVSEKQSEWEKELEARLENERNEAARLATMSADERSREEFDKKQKAFDEERGRYMSERMEFEAAKALSNAGLPIAFAKILKGTDTKTTAENISVFKEQFLKAVEEEVSDRLKGAVPKTGGSPLADPFLAGFGG</sequence>
<evidence type="ECO:0000313" key="1">
    <source>
        <dbReference type="EMBL" id="HIT84449.1"/>
    </source>
</evidence>
<organism evidence="1 2">
    <name type="scientific">Candidatus Ornithomonoglobus intestinigallinarum</name>
    <dbReference type="NCBI Taxonomy" id="2840894"/>
    <lineage>
        <taxon>Bacteria</taxon>
        <taxon>Bacillati</taxon>
        <taxon>Bacillota</taxon>
        <taxon>Clostridia</taxon>
        <taxon>Candidatus Ornithomonoglobus</taxon>
    </lineage>
</organism>
<proteinExistence type="predicted"/>
<dbReference type="AlphaFoldDB" id="A0A9D1KP29"/>
<evidence type="ECO:0000313" key="2">
    <source>
        <dbReference type="Proteomes" id="UP000824165"/>
    </source>
</evidence>
<gene>
    <name evidence="1" type="ORF">IAA60_00945</name>
</gene>
<comment type="caution">
    <text evidence="1">The sequence shown here is derived from an EMBL/GenBank/DDBJ whole genome shotgun (WGS) entry which is preliminary data.</text>
</comment>
<dbReference type="Pfam" id="PF14265">
    <property type="entry name" value="DUF4355"/>
    <property type="match status" value="1"/>
</dbReference>
<accession>A0A9D1KP29</accession>
<name>A0A9D1KP29_9FIRM</name>
<dbReference type="Proteomes" id="UP000824165">
    <property type="component" value="Unassembled WGS sequence"/>
</dbReference>
<dbReference type="InterPro" id="IPR025580">
    <property type="entry name" value="Gp46"/>
</dbReference>
<reference evidence="1" key="1">
    <citation type="submission" date="2020-10" db="EMBL/GenBank/DDBJ databases">
        <authorList>
            <person name="Gilroy R."/>
        </authorList>
    </citation>
    <scope>NUCLEOTIDE SEQUENCE</scope>
    <source>
        <strain evidence="1">CHK181-108</strain>
    </source>
</reference>
<protein>
    <submittedName>
        <fullName evidence="1">DUF4355 domain-containing protein</fullName>
    </submittedName>
</protein>